<dbReference type="Proteomes" id="UP000623172">
    <property type="component" value="Unassembled WGS sequence"/>
</dbReference>
<reference evidence="3" key="1">
    <citation type="submission" date="2020-08" db="EMBL/GenBank/DDBJ databases">
        <title>Genome public.</title>
        <authorList>
            <person name="Liu C."/>
            <person name="Sun Q."/>
        </authorList>
    </citation>
    <scope>NUCLEOTIDE SEQUENCE</scope>
    <source>
        <strain evidence="3">NSJ-53</strain>
    </source>
</reference>
<evidence type="ECO:0000313" key="3">
    <source>
        <dbReference type="EMBL" id="MBC8531980.1"/>
    </source>
</evidence>
<keyword evidence="1" id="KW-0479">Metal-binding</keyword>
<dbReference type="GO" id="GO:0046872">
    <property type="term" value="F:metal ion binding"/>
    <property type="evidence" value="ECO:0007669"/>
    <property type="project" value="UniProtKB-KW"/>
</dbReference>
<accession>A0A926HQQ3</accession>
<evidence type="ECO:0000256" key="1">
    <source>
        <dbReference type="ARBA" id="ARBA00022723"/>
    </source>
</evidence>
<dbReference type="InterPro" id="IPR036163">
    <property type="entry name" value="HMA_dom_sf"/>
</dbReference>
<proteinExistence type="predicted"/>
<dbReference type="EMBL" id="JACRSR010000003">
    <property type="protein sequence ID" value="MBC8531980.1"/>
    <property type="molecule type" value="Genomic_DNA"/>
</dbReference>
<dbReference type="SUPFAM" id="SSF55008">
    <property type="entry name" value="HMA, heavy metal-associated domain"/>
    <property type="match status" value="1"/>
</dbReference>
<dbReference type="PROSITE" id="PS50846">
    <property type="entry name" value="HMA_2"/>
    <property type="match status" value="1"/>
</dbReference>
<organism evidence="3 4">
    <name type="scientific">Gehongia tenuis</name>
    <dbReference type="NCBI Taxonomy" id="2763655"/>
    <lineage>
        <taxon>Bacteria</taxon>
        <taxon>Bacillati</taxon>
        <taxon>Bacillota</taxon>
        <taxon>Clostridia</taxon>
        <taxon>Christensenellales</taxon>
        <taxon>Christensenellaceae</taxon>
        <taxon>Gehongia</taxon>
    </lineage>
</organism>
<protein>
    <submittedName>
        <fullName evidence="3">Heavy-metal-associated domain-containing protein</fullName>
    </submittedName>
</protein>
<evidence type="ECO:0000313" key="4">
    <source>
        <dbReference type="Proteomes" id="UP000623172"/>
    </source>
</evidence>
<keyword evidence="4" id="KW-1185">Reference proteome</keyword>
<sequence length="82" mass="8900">MTHFKERKIAIDGMTCDHCAMAVQRALEALPEVEEVRVRVNAGAAFVNLKAELEDKALKDAVEAEGYQVTGITREGGPTVEA</sequence>
<comment type="caution">
    <text evidence="3">The sequence shown here is derived from an EMBL/GenBank/DDBJ whole genome shotgun (WGS) entry which is preliminary data.</text>
</comment>
<dbReference type="Pfam" id="PF00403">
    <property type="entry name" value="HMA"/>
    <property type="match status" value="1"/>
</dbReference>
<evidence type="ECO:0000259" key="2">
    <source>
        <dbReference type="PROSITE" id="PS50846"/>
    </source>
</evidence>
<dbReference type="Gene3D" id="3.30.70.100">
    <property type="match status" value="1"/>
</dbReference>
<gene>
    <name evidence="3" type="ORF">H8696_08990</name>
</gene>
<dbReference type="InterPro" id="IPR017969">
    <property type="entry name" value="Heavy-metal-associated_CS"/>
</dbReference>
<feature type="domain" description="HMA" evidence="2">
    <location>
        <begin position="5"/>
        <end position="70"/>
    </location>
</feature>
<name>A0A926HQQ3_9FIRM</name>
<dbReference type="AlphaFoldDB" id="A0A926HQQ3"/>
<dbReference type="RefSeq" id="WP_249316871.1">
    <property type="nucleotide sequence ID" value="NZ_JACRSR010000003.1"/>
</dbReference>
<dbReference type="PROSITE" id="PS01047">
    <property type="entry name" value="HMA_1"/>
    <property type="match status" value="1"/>
</dbReference>
<dbReference type="InterPro" id="IPR006121">
    <property type="entry name" value="HMA_dom"/>
</dbReference>
<dbReference type="CDD" id="cd00371">
    <property type="entry name" value="HMA"/>
    <property type="match status" value="1"/>
</dbReference>